<organism evidence="1 2">
    <name type="scientific">Fulvivirga marina</name>
    <dbReference type="NCBI Taxonomy" id="2494733"/>
    <lineage>
        <taxon>Bacteria</taxon>
        <taxon>Pseudomonadati</taxon>
        <taxon>Bacteroidota</taxon>
        <taxon>Cytophagia</taxon>
        <taxon>Cytophagales</taxon>
        <taxon>Fulvivirgaceae</taxon>
        <taxon>Fulvivirga</taxon>
    </lineage>
</organism>
<sequence>MIFDYSKRDHLEKMIRYGQVAEWSFIRSYSLFNMGSLTEDLINFSKAFDFISYDTIVIGNTKEDLGGSNVWKSGDESWVKWLKSLNESTAFYDIPATVNFGFYIDLVDAHDRIVETRHVANAGNLNFWNDTYEEVPYVALTFDIKLNLFGPKYYLNDYTEFELPERIHSYNRKLFNKKLHQYTCGVQWRDIEIESRKPFYLNISESGFKL</sequence>
<accession>A0A937G322</accession>
<name>A0A937G322_9BACT</name>
<dbReference type="Proteomes" id="UP000614216">
    <property type="component" value="Unassembled WGS sequence"/>
</dbReference>
<reference evidence="1" key="1">
    <citation type="submission" date="2021-01" db="EMBL/GenBank/DDBJ databases">
        <title>Fulvivirga kasyanovii gen. nov., sp nov., a novel member of the phylum Bacteroidetes isolated from seawater in a mussel farm.</title>
        <authorList>
            <person name="Zhao L.-H."/>
            <person name="Wang Z.-J."/>
        </authorList>
    </citation>
    <scope>NUCLEOTIDE SEQUENCE</scope>
    <source>
        <strain evidence="1">29W222</strain>
    </source>
</reference>
<protein>
    <submittedName>
        <fullName evidence="1">Uncharacterized protein</fullName>
    </submittedName>
</protein>
<dbReference type="EMBL" id="JAEUGD010000066">
    <property type="protein sequence ID" value="MBL6449085.1"/>
    <property type="molecule type" value="Genomic_DNA"/>
</dbReference>
<gene>
    <name evidence="1" type="ORF">JMN32_22430</name>
</gene>
<evidence type="ECO:0000313" key="2">
    <source>
        <dbReference type="Proteomes" id="UP000614216"/>
    </source>
</evidence>
<comment type="caution">
    <text evidence="1">The sequence shown here is derived from an EMBL/GenBank/DDBJ whole genome shotgun (WGS) entry which is preliminary data.</text>
</comment>
<keyword evidence="2" id="KW-1185">Reference proteome</keyword>
<dbReference type="AlphaFoldDB" id="A0A937G322"/>
<proteinExistence type="predicted"/>
<evidence type="ECO:0000313" key="1">
    <source>
        <dbReference type="EMBL" id="MBL6449085.1"/>
    </source>
</evidence>
<dbReference type="RefSeq" id="WP_202858615.1">
    <property type="nucleotide sequence ID" value="NZ_JAEUGD010000066.1"/>
</dbReference>